<dbReference type="PROSITE" id="PS50096">
    <property type="entry name" value="IQ"/>
    <property type="match status" value="1"/>
</dbReference>
<evidence type="ECO:0000313" key="2">
    <source>
        <dbReference type="Proteomes" id="UP000243579"/>
    </source>
</evidence>
<proteinExistence type="predicted"/>
<evidence type="ECO:0000313" key="1">
    <source>
        <dbReference type="EMBL" id="OQR93008.1"/>
    </source>
</evidence>
<dbReference type="OrthoDB" id="78988at2759"/>
<reference evidence="1 2" key="1">
    <citation type="journal article" date="2014" name="Genome Biol. Evol.">
        <title>The secreted proteins of Achlya hypogyna and Thraustotheca clavata identify the ancestral oomycete secretome and reveal gene acquisitions by horizontal gene transfer.</title>
        <authorList>
            <person name="Misner I."/>
            <person name="Blouin N."/>
            <person name="Leonard G."/>
            <person name="Richards T.A."/>
            <person name="Lane C.E."/>
        </authorList>
    </citation>
    <scope>NUCLEOTIDE SEQUENCE [LARGE SCALE GENOMIC DNA]</scope>
    <source>
        <strain evidence="1 2">ATCC 48635</strain>
    </source>
</reference>
<accession>A0A1V9Z4S4</accession>
<organism evidence="1 2">
    <name type="scientific">Achlya hypogyna</name>
    <name type="common">Oomycete</name>
    <name type="synonym">Protoachlya hypogyna</name>
    <dbReference type="NCBI Taxonomy" id="1202772"/>
    <lineage>
        <taxon>Eukaryota</taxon>
        <taxon>Sar</taxon>
        <taxon>Stramenopiles</taxon>
        <taxon>Oomycota</taxon>
        <taxon>Saprolegniomycetes</taxon>
        <taxon>Saprolegniales</taxon>
        <taxon>Achlyaceae</taxon>
        <taxon>Achlya</taxon>
    </lineage>
</organism>
<keyword evidence="2" id="KW-1185">Reference proteome</keyword>
<dbReference type="AlphaFoldDB" id="A0A1V9Z4S4"/>
<dbReference type="EMBL" id="JNBR01000433">
    <property type="protein sequence ID" value="OQR93008.1"/>
    <property type="molecule type" value="Genomic_DNA"/>
</dbReference>
<protein>
    <submittedName>
        <fullName evidence="1">Uncharacterized protein</fullName>
    </submittedName>
</protein>
<gene>
    <name evidence="1" type="ORF">ACHHYP_03030</name>
</gene>
<name>A0A1V9Z4S4_ACHHY</name>
<sequence>MDWAARVIQGHARGFIQRAATRRQRNAARRDQVRARAAKMYELVVDEVIRTELVPDLLIDILTSPSATYEPPPGLERAAYATWGEVLDSVLRVLLTDVVHGTIQRLVQDFLRSSGTTVDPMDTLVESLLLDLLRPTLRELVHEDAVIDDLVQTYLVDTEAEAIYEALLRSELHDAAAVAREQVTLDGIWAALCDDTLPSLLTTAATSEINRAREANAIALAERDRRLIADASTSILNHAVLQGLLALLAQHADRIVFTDACEHLLSLGLLRRLIERQTHVEEALDRSSRVVMDARNHIVQQHLFSLLTAQLLLGLDEHEAAIQAAEETEP</sequence>
<dbReference type="Proteomes" id="UP000243579">
    <property type="component" value="Unassembled WGS sequence"/>
</dbReference>
<comment type="caution">
    <text evidence="1">The sequence shown here is derived from an EMBL/GenBank/DDBJ whole genome shotgun (WGS) entry which is preliminary data.</text>
</comment>